<proteinExistence type="predicted"/>
<dbReference type="Pfam" id="PF02518">
    <property type="entry name" value="HATPase_c"/>
    <property type="match status" value="1"/>
</dbReference>
<dbReference type="InterPro" id="IPR036890">
    <property type="entry name" value="HATPase_C_sf"/>
</dbReference>
<dbReference type="InterPro" id="IPR011712">
    <property type="entry name" value="Sig_transdc_His_kin_sub3_dim/P"/>
</dbReference>
<dbReference type="EMBL" id="RQYT01000028">
    <property type="protein sequence ID" value="RRD48858.1"/>
    <property type="molecule type" value="Genomic_DNA"/>
</dbReference>
<dbReference type="PANTHER" id="PTHR24421">
    <property type="entry name" value="NITRATE/NITRITE SENSOR PROTEIN NARX-RELATED"/>
    <property type="match status" value="1"/>
</dbReference>
<feature type="domain" description="Signal transduction histidine kinase subgroup 3 dimerisation and phosphoacceptor" evidence="11">
    <location>
        <begin position="89"/>
        <end position="154"/>
    </location>
</feature>
<dbReference type="CDD" id="cd16917">
    <property type="entry name" value="HATPase_UhpB-NarQ-NarX-like"/>
    <property type="match status" value="1"/>
</dbReference>
<name>A0A3P1WSL1_9ACTN</name>
<evidence type="ECO:0000256" key="3">
    <source>
        <dbReference type="ARBA" id="ARBA00022553"/>
    </source>
</evidence>
<evidence type="ECO:0000256" key="2">
    <source>
        <dbReference type="ARBA" id="ARBA00012438"/>
    </source>
</evidence>
<keyword evidence="9" id="KW-0472">Membrane</keyword>
<comment type="caution">
    <text evidence="12">The sequence shown here is derived from an EMBL/GenBank/DDBJ whole genome shotgun (WGS) entry which is preliminary data.</text>
</comment>
<dbReference type="InterPro" id="IPR050482">
    <property type="entry name" value="Sensor_HK_TwoCompSys"/>
</dbReference>
<dbReference type="Pfam" id="PF07730">
    <property type="entry name" value="HisKA_3"/>
    <property type="match status" value="1"/>
</dbReference>
<feature type="domain" description="Histidine kinase/HSP90-like ATPase" evidence="10">
    <location>
        <begin position="197"/>
        <end position="286"/>
    </location>
</feature>
<evidence type="ECO:0000256" key="8">
    <source>
        <dbReference type="ARBA" id="ARBA00023012"/>
    </source>
</evidence>
<keyword evidence="7" id="KW-0067">ATP-binding</keyword>
<keyword evidence="4" id="KW-0808">Transferase</keyword>
<dbReference type="GO" id="GO:0000155">
    <property type="term" value="F:phosphorelay sensor kinase activity"/>
    <property type="evidence" value="ECO:0007669"/>
    <property type="project" value="InterPro"/>
</dbReference>
<dbReference type="GO" id="GO:0046983">
    <property type="term" value="F:protein dimerization activity"/>
    <property type="evidence" value="ECO:0007669"/>
    <property type="project" value="InterPro"/>
</dbReference>
<evidence type="ECO:0000259" key="11">
    <source>
        <dbReference type="Pfam" id="PF07730"/>
    </source>
</evidence>
<gene>
    <name evidence="12" type="ORF">EII35_10900</name>
</gene>
<dbReference type="Gene3D" id="1.20.5.1930">
    <property type="match status" value="1"/>
</dbReference>
<dbReference type="EC" id="2.7.13.3" evidence="2"/>
<evidence type="ECO:0000256" key="7">
    <source>
        <dbReference type="ARBA" id="ARBA00022840"/>
    </source>
</evidence>
<comment type="catalytic activity">
    <reaction evidence="1">
        <text>ATP + protein L-histidine = ADP + protein N-phospho-L-histidine.</text>
        <dbReference type="EC" id="2.7.13.3"/>
    </reaction>
</comment>
<dbReference type="GO" id="GO:0016020">
    <property type="term" value="C:membrane"/>
    <property type="evidence" value="ECO:0007669"/>
    <property type="project" value="InterPro"/>
</dbReference>
<dbReference type="InterPro" id="IPR003594">
    <property type="entry name" value="HATPase_dom"/>
</dbReference>
<keyword evidence="6 12" id="KW-0418">Kinase</keyword>
<evidence type="ECO:0000256" key="5">
    <source>
        <dbReference type="ARBA" id="ARBA00022741"/>
    </source>
</evidence>
<dbReference type="AlphaFoldDB" id="A0A3P1WSL1"/>
<dbReference type="SUPFAM" id="SSF55874">
    <property type="entry name" value="ATPase domain of HSP90 chaperone/DNA topoisomerase II/histidine kinase"/>
    <property type="match status" value="1"/>
</dbReference>
<keyword evidence="8" id="KW-0902">Two-component regulatory system</keyword>
<accession>A0A3P1WSL1</accession>
<evidence type="ECO:0000256" key="1">
    <source>
        <dbReference type="ARBA" id="ARBA00000085"/>
    </source>
</evidence>
<keyword evidence="3" id="KW-0597">Phosphoprotein</keyword>
<organism evidence="12 13">
    <name type="scientific">Arachnia propionica</name>
    <dbReference type="NCBI Taxonomy" id="1750"/>
    <lineage>
        <taxon>Bacteria</taxon>
        <taxon>Bacillati</taxon>
        <taxon>Actinomycetota</taxon>
        <taxon>Actinomycetes</taxon>
        <taxon>Propionibacteriales</taxon>
        <taxon>Propionibacteriaceae</taxon>
        <taxon>Arachnia</taxon>
    </lineage>
</organism>
<feature type="transmembrane region" description="Helical" evidence="9">
    <location>
        <begin position="20"/>
        <end position="38"/>
    </location>
</feature>
<dbReference type="OrthoDB" id="227596at2"/>
<protein>
    <recommendedName>
        <fullName evidence="2">histidine kinase</fullName>
        <ecNumber evidence="2">2.7.13.3</ecNumber>
    </recommendedName>
</protein>
<sequence>MPAAVERRRLAGMTSRPLPVGWVAAGLTVVALALTGAPRESPRIPLLPMLLVAAVGALAVWLAWRRGVQRRRYERALADAAAHDAVLRERIAIARDLHDIVSHGLGAVTVRAEAGRRLIDLDPEEGRRALAEVVALSREATGELRRLLTVLKDPEAAPLHPTPGLAEVAELVAQTRRRGVTVDADVATDVAAAPGVQLTAYTVVREALANVWRHAGPTTARVSVAVVDEMLLTHVIDDGPVPGWVPERGSGHGLELLRTRVELHGGTLHHGPLGAGYEVRASLPLGER</sequence>
<feature type="transmembrane region" description="Helical" evidence="9">
    <location>
        <begin position="44"/>
        <end position="64"/>
    </location>
</feature>
<keyword evidence="9" id="KW-0812">Transmembrane</keyword>
<dbReference type="Proteomes" id="UP000280935">
    <property type="component" value="Unassembled WGS sequence"/>
</dbReference>
<evidence type="ECO:0000313" key="12">
    <source>
        <dbReference type="EMBL" id="RRD48858.1"/>
    </source>
</evidence>
<evidence type="ECO:0000256" key="6">
    <source>
        <dbReference type="ARBA" id="ARBA00022777"/>
    </source>
</evidence>
<reference evidence="12 13" key="1">
    <citation type="submission" date="2018-11" db="EMBL/GenBank/DDBJ databases">
        <title>Genomes From Bacteria Associated with the Canine Oral Cavity: a Test Case for Automated Genome-Based Taxonomic Assignment.</title>
        <authorList>
            <person name="Coil D.A."/>
            <person name="Jospin G."/>
            <person name="Darling A.E."/>
            <person name="Wallis C."/>
            <person name="Davis I.J."/>
            <person name="Harris S."/>
            <person name="Eisen J.A."/>
            <person name="Holcombe L.J."/>
            <person name="O'Flynn C."/>
        </authorList>
    </citation>
    <scope>NUCLEOTIDE SEQUENCE [LARGE SCALE GENOMIC DNA]</scope>
    <source>
        <strain evidence="12 13">OH2822_COT-296</strain>
    </source>
</reference>
<keyword evidence="9" id="KW-1133">Transmembrane helix</keyword>
<dbReference type="PANTHER" id="PTHR24421:SF10">
    <property type="entry name" value="NITRATE_NITRITE SENSOR PROTEIN NARQ"/>
    <property type="match status" value="1"/>
</dbReference>
<evidence type="ECO:0000259" key="10">
    <source>
        <dbReference type="Pfam" id="PF02518"/>
    </source>
</evidence>
<dbReference type="Gene3D" id="3.30.565.10">
    <property type="entry name" value="Histidine kinase-like ATPase, C-terminal domain"/>
    <property type="match status" value="1"/>
</dbReference>
<evidence type="ECO:0000256" key="4">
    <source>
        <dbReference type="ARBA" id="ARBA00022679"/>
    </source>
</evidence>
<evidence type="ECO:0000256" key="9">
    <source>
        <dbReference type="SAM" id="Phobius"/>
    </source>
</evidence>
<dbReference type="GO" id="GO:0005524">
    <property type="term" value="F:ATP binding"/>
    <property type="evidence" value="ECO:0007669"/>
    <property type="project" value="UniProtKB-KW"/>
</dbReference>
<keyword evidence="5" id="KW-0547">Nucleotide-binding</keyword>
<evidence type="ECO:0000313" key="13">
    <source>
        <dbReference type="Proteomes" id="UP000280935"/>
    </source>
</evidence>